<dbReference type="CDD" id="cd07505">
    <property type="entry name" value="HAD_BPGM-like"/>
    <property type="match status" value="1"/>
</dbReference>
<organism evidence="1 2">
    <name type="scientific">Nocardioides aquaticus</name>
    <dbReference type="NCBI Taxonomy" id="160826"/>
    <lineage>
        <taxon>Bacteria</taxon>
        <taxon>Bacillati</taxon>
        <taxon>Actinomycetota</taxon>
        <taxon>Actinomycetes</taxon>
        <taxon>Propionibacteriales</taxon>
        <taxon>Nocardioidaceae</taxon>
        <taxon>Nocardioides</taxon>
    </lineage>
</organism>
<dbReference type="Gene3D" id="1.10.150.240">
    <property type="entry name" value="Putative phosphatase, domain 2"/>
    <property type="match status" value="1"/>
</dbReference>
<dbReference type="EMBL" id="CP075371">
    <property type="protein sequence ID" value="QVT80027.1"/>
    <property type="molecule type" value="Genomic_DNA"/>
</dbReference>
<dbReference type="Pfam" id="PF00702">
    <property type="entry name" value="Hydrolase"/>
    <property type="match status" value="1"/>
</dbReference>
<keyword evidence="1" id="KW-0378">Hydrolase</keyword>
<accession>A0ABX8ELP2</accession>
<sequence length="230" mass="24689">MTESTVALPAAVLWDMDGTLVDTEPYWIETEQELAHRHGATWTHDDAMALVGSDLMDSGVYIRERMGLDLSPREIVELLLDGVVRKVAREVPWRAGARELLSALGETGVPCALVTMSWRRFVEPVLEQLPAGSFAHVVTGDEVPRGKPHPDPYLRAATLLGLDPRACVAIEDSPTGAASAAAAGCPVLVVPHHVPVPPASRLSFADSLQGIGPADLVPLTRRDGRGSRSR</sequence>
<dbReference type="InterPro" id="IPR023214">
    <property type="entry name" value="HAD_sf"/>
</dbReference>
<dbReference type="InterPro" id="IPR036412">
    <property type="entry name" value="HAD-like_sf"/>
</dbReference>
<dbReference type="NCBIfam" id="TIGR01509">
    <property type="entry name" value="HAD-SF-IA-v3"/>
    <property type="match status" value="1"/>
</dbReference>
<gene>
    <name evidence="1" type="primary">hxpB_2</name>
    <name evidence="1" type="ORF">ENKNEFLB_02417</name>
</gene>
<proteinExistence type="predicted"/>
<dbReference type="SFLD" id="SFLDG01129">
    <property type="entry name" value="C1.5:_HAD__Beta-PGM__Phosphata"/>
    <property type="match status" value="1"/>
</dbReference>
<evidence type="ECO:0000313" key="2">
    <source>
        <dbReference type="Proteomes" id="UP000679307"/>
    </source>
</evidence>
<evidence type="ECO:0000313" key="1">
    <source>
        <dbReference type="EMBL" id="QVT80027.1"/>
    </source>
</evidence>
<dbReference type="SFLD" id="SFLDS00003">
    <property type="entry name" value="Haloacid_Dehalogenase"/>
    <property type="match status" value="1"/>
</dbReference>
<dbReference type="PANTHER" id="PTHR18901">
    <property type="entry name" value="2-DEOXYGLUCOSE-6-PHOSPHATE PHOSPHATASE 2"/>
    <property type="match status" value="1"/>
</dbReference>
<name>A0ABX8ELP2_9ACTN</name>
<dbReference type="InterPro" id="IPR023198">
    <property type="entry name" value="PGP-like_dom2"/>
</dbReference>
<dbReference type="SUPFAM" id="SSF56784">
    <property type="entry name" value="HAD-like"/>
    <property type="match status" value="1"/>
</dbReference>
<dbReference type="Proteomes" id="UP000679307">
    <property type="component" value="Chromosome"/>
</dbReference>
<keyword evidence="2" id="KW-1185">Reference proteome</keyword>
<dbReference type="Gene3D" id="3.40.50.1000">
    <property type="entry name" value="HAD superfamily/HAD-like"/>
    <property type="match status" value="1"/>
</dbReference>
<protein>
    <submittedName>
        <fullName evidence="1">Hexitol phosphatase B</fullName>
        <ecNumber evidence="1">3.1.3.68</ecNumber>
    </submittedName>
</protein>
<dbReference type="RefSeq" id="WP_214055649.1">
    <property type="nucleotide sequence ID" value="NZ_BAAAHS010000179.1"/>
</dbReference>
<dbReference type="GO" id="GO:0003850">
    <property type="term" value="F:2-deoxyglucose-6-phosphatase activity"/>
    <property type="evidence" value="ECO:0007669"/>
    <property type="project" value="UniProtKB-EC"/>
</dbReference>
<dbReference type="PANTHER" id="PTHR18901:SF38">
    <property type="entry name" value="PSEUDOURIDINE-5'-PHOSPHATASE"/>
    <property type="match status" value="1"/>
</dbReference>
<dbReference type="InterPro" id="IPR006439">
    <property type="entry name" value="HAD-SF_hydro_IA"/>
</dbReference>
<dbReference type="EC" id="3.1.3.68" evidence="1"/>
<reference evidence="1 2" key="1">
    <citation type="submission" date="2021-05" db="EMBL/GenBank/DDBJ databases">
        <title>Complete genome of Nocardioides aquaticus KCTC 9944T isolated from meromictic and hypersaline Ekho Lake, Antarctica.</title>
        <authorList>
            <person name="Hwang K."/>
            <person name="Kim K.M."/>
            <person name="Choe H."/>
        </authorList>
    </citation>
    <scope>NUCLEOTIDE SEQUENCE [LARGE SCALE GENOMIC DNA]</scope>
    <source>
        <strain evidence="1 2">KCTC 9944</strain>
    </source>
</reference>